<keyword evidence="2" id="KW-0274">FAD</keyword>
<sequence>MKIIQELQNIVGSNNATSSKSQLYCYCRDASQVKGMPEYIAKPSTTDEVVEIVKLANKYDIPIVTRGAGTGMAGGAVPIKGGILLDMSGMKKIMSIEPENLQAFVEPGIVHSKLNEALEPYGFFFPPDPGSSEMCTIGGLIGNNGSGMRSVKYGTTKNYVLDLEVVMADGMVINTGSKTLKSITGYDLTNLIVGSEGTLGIITKALLKIHPLPKMRSVMLASFEDAELAGEAVVKILANGIIPSACEILDETTIKALKAYDPGLEISDAGAILLFEVDGTPNAVNDGIETIRDVCSSIAFEIKTASDEAEAQKIWRS</sequence>
<comment type="caution">
    <text evidence="4">The sequence shown here is derived from an EMBL/GenBank/DDBJ whole genome shotgun (WGS) entry which is preliminary data.</text>
</comment>
<dbReference type="SUPFAM" id="SSF56176">
    <property type="entry name" value="FAD-binding/transporter-associated domain-like"/>
    <property type="match status" value="1"/>
</dbReference>
<dbReference type="InterPro" id="IPR016164">
    <property type="entry name" value="FAD-linked_Oxase-like_C"/>
</dbReference>
<protein>
    <submittedName>
        <fullName evidence="4">FAD-binding protein</fullName>
    </submittedName>
</protein>
<organism evidence="4 5">
    <name type="scientific">Methanosalsum natronophilum</name>
    <dbReference type="NCBI Taxonomy" id="768733"/>
    <lineage>
        <taxon>Archaea</taxon>
        <taxon>Methanobacteriati</taxon>
        <taxon>Methanobacteriota</taxon>
        <taxon>Stenosarchaea group</taxon>
        <taxon>Methanomicrobia</taxon>
        <taxon>Methanosarcinales</taxon>
        <taxon>Methanosarcinaceae</taxon>
        <taxon>Methanosalsum</taxon>
    </lineage>
</organism>
<dbReference type="InterPro" id="IPR006094">
    <property type="entry name" value="Oxid_FAD_bind_N"/>
</dbReference>
<dbReference type="GO" id="GO:0071949">
    <property type="term" value="F:FAD binding"/>
    <property type="evidence" value="ECO:0007669"/>
    <property type="project" value="InterPro"/>
</dbReference>
<dbReference type="PANTHER" id="PTHR42934">
    <property type="entry name" value="GLYCOLATE OXIDASE SUBUNIT GLCD"/>
    <property type="match status" value="1"/>
</dbReference>
<evidence type="ECO:0000256" key="2">
    <source>
        <dbReference type="ARBA" id="ARBA00022827"/>
    </source>
</evidence>
<dbReference type="PANTHER" id="PTHR42934:SF2">
    <property type="entry name" value="GLYCOLATE OXIDASE SUBUNIT GLCD"/>
    <property type="match status" value="1"/>
</dbReference>
<dbReference type="GO" id="GO:0003824">
    <property type="term" value="F:catalytic activity"/>
    <property type="evidence" value="ECO:0007669"/>
    <property type="project" value="InterPro"/>
</dbReference>
<dbReference type="SUPFAM" id="SSF55103">
    <property type="entry name" value="FAD-linked oxidases, C-terminal domain"/>
    <property type="match status" value="1"/>
</dbReference>
<keyword evidence="1" id="KW-0285">Flavoprotein</keyword>
<dbReference type="AlphaFoldDB" id="A0A3R7XG12"/>
<gene>
    <name evidence="4" type="ORF">D5R95_07595</name>
</gene>
<evidence type="ECO:0000313" key="5">
    <source>
        <dbReference type="Proteomes" id="UP000284763"/>
    </source>
</evidence>
<dbReference type="InterPro" id="IPR016169">
    <property type="entry name" value="FAD-bd_PCMH_sub2"/>
</dbReference>
<dbReference type="EMBL" id="QZAB01000477">
    <property type="protein sequence ID" value="RQD82132.1"/>
    <property type="molecule type" value="Genomic_DNA"/>
</dbReference>
<evidence type="ECO:0000313" key="4">
    <source>
        <dbReference type="EMBL" id="RQD82132.1"/>
    </source>
</evidence>
<dbReference type="InterPro" id="IPR051914">
    <property type="entry name" value="FAD-linked_OxidoTrans_Type4"/>
</dbReference>
<reference evidence="4 5" key="1">
    <citation type="submission" date="2018-08" db="EMBL/GenBank/DDBJ databases">
        <title>The metabolism and importance of syntrophic acetate oxidation coupled to methane or sulfide production in haloalkaline environments.</title>
        <authorList>
            <person name="Timmers P.H.A."/>
            <person name="Vavourakis C.D."/>
            <person name="Sorokin D.Y."/>
            <person name="Sinninghe Damste J.S."/>
            <person name="Muyzer G."/>
            <person name="Stams A.J.M."/>
            <person name="Plugge C.M."/>
        </authorList>
    </citation>
    <scope>NUCLEOTIDE SEQUENCE [LARGE SCALE GENOMIC DNA]</scope>
    <source>
        <strain evidence="4">MSAO_Arc3</strain>
    </source>
</reference>
<dbReference type="Pfam" id="PF02913">
    <property type="entry name" value="FAD-oxidase_C"/>
    <property type="match status" value="1"/>
</dbReference>
<dbReference type="InterPro" id="IPR016166">
    <property type="entry name" value="FAD-bd_PCMH"/>
</dbReference>
<evidence type="ECO:0000256" key="1">
    <source>
        <dbReference type="ARBA" id="ARBA00022630"/>
    </source>
</evidence>
<proteinExistence type="predicted"/>
<dbReference type="Pfam" id="PF01565">
    <property type="entry name" value="FAD_binding_4"/>
    <property type="match status" value="1"/>
</dbReference>
<dbReference type="InterPro" id="IPR036318">
    <property type="entry name" value="FAD-bd_PCMH-like_sf"/>
</dbReference>
<accession>A0A3R7XG12</accession>
<feature type="domain" description="FAD-binding PCMH-type" evidence="3">
    <location>
        <begin position="33"/>
        <end position="212"/>
    </location>
</feature>
<dbReference type="Gene3D" id="3.30.465.10">
    <property type="match status" value="1"/>
</dbReference>
<dbReference type="Proteomes" id="UP000284763">
    <property type="component" value="Unassembled WGS sequence"/>
</dbReference>
<dbReference type="InterPro" id="IPR004113">
    <property type="entry name" value="FAD-bd_oxidored_4_C"/>
</dbReference>
<name>A0A3R7XG12_9EURY</name>
<evidence type="ECO:0000259" key="3">
    <source>
        <dbReference type="PROSITE" id="PS51387"/>
    </source>
</evidence>
<feature type="non-terminal residue" evidence="4">
    <location>
        <position position="317"/>
    </location>
</feature>
<dbReference type="PROSITE" id="PS51387">
    <property type="entry name" value="FAD_PCMH"/>
    <property type="match status" value="1"/>
</dbReference>